<evidence type="ECO:0000313" key="1">
    <source>
        <dbReference type="EMBL" id="AUI69092.1"/>
    </source>
</evidence>
<accession>A0A2N9YF38</accession>
<organism evidence="1 2">
    <name type="scientific">Beggiatoa leptomitoformis</name>
    <dbReference type="NCBI Taxonomy" id="288004"/>
    <lineage>
        <taxon>Bacteria</taxon>
        <taxon>Pseudomonadati</taxon>
        <taxon>Pseudomonadota</taxon>
        <taxon>Gammaproteobacteria</taxon>
        <taxon>Thiotrichales</taxon>
        <taxon>Thiotrichaceae</taxon>
        <taxon>Beggiatoa</taxon>
    </lineage>
</organism>
<dbReference type="RefSeq" id="WP_066246145.1">
    <property type="nucleotide sequence ID" value="NZ_CP012373.2"/>
</dbReference>
<dbReference type="AlphaFoldDB" id="A0A2N9YF38"/>
<dbReference type="EMBL" id="CP018889">
    <property type="protein sequence ID" value="AUI69092.1"/>
    <property type="molecule type" value="Genomic_DNA"/>
</dbReference>
<dbReference type="SUPFAM" id="SSF53271">
    <property type="entry name" value="PRTase-like"/>
    <property type="match status" value="1"/>
</dbReference>
<protein>
    <submittedName>
        <fullName evidence="1">Recombinase</fullName>
    </submittedName>
</protein>
<dbReference type="KEGG" id="blep:AL038_13725"/>
<proteinExistence type="predicted"/>
<sequence>MNNCVTRYKRYPWQIDFPPVILNSASGEAAKHRCYVEVKQGNLGAALILVSDLVCQTTITKIATIIQDRKPLFVPVHAEEAISINRIPLAYAIILATQFDSSVELNIVQAAKVNRTGSNGFARLAFPPPFAGIPSNSDIKSAVILDDALTQGGTLANLCGYIAQFGIKTLLATTLTGKSYSSTLAITDETLTLLREKYHELEEWWCNEFGYEFDCLTESEAKYIINSKKDANTIRDRILAERQTGVILQNE</sequence>
<name>A0A2N9YF38_9GAMM</name>
<reference evidence="2" key="1">
    <citation type="submission" date="2016-12" db="EMBL/GenBank/DDBJ databases">
        <title>Complete Genome Sequence of Beggiatoa leptomitiformis D-401.</title>
        <authorList>
            <person name="Fomenkov A."/>
            <person name="Vincze T."/>
            <person name="Grabovich M."/>
            <person name="Anton B.P."/>
            <person name="Dubinina G."/>
            <person name="Orlova M."/>
            <person name="Belousova E."/>
            <person name="Roberts R.J."/>
        </authorList>
    </citation>
    <scope>NUCLEOTIDE SEQUENCE [LARGE SCALE GENOMIC DNA]</scope>
    <source>
        <strain evidence="2">D-401</strain>
    </source>
</reference>
<dbReference type="InterPro" id="IPR029057">
    <property type="entry name" value="PRTase-like"/>
</dbReference>
<dbReference type="OrthoDB" id="7596655at2"/>
<keyword evidence="2" id="KW-1185">Reference proteome</keyword>
<evidence type="ECO:0000313" key="2">
    <source>
        <dbReference type="Proteomes" id="UP000234271"/>
    </source>
</evidence>
<dbReference type="Proteomes" id="UP000234271">
    <property type="component" value="Chromosome"/>
</dbReference>
<dbReference type="STRING" id="288004.AL038_13725"/>
<gene>
    <name evidence="1" type="ORF">BLE401_10535</name>
</gene>